<protein>
    <submittedName>
        <fullName evidence="1">Uncharacterized protein</fullName>
    </submittedName>
</protein>
<keyword evidence="2" id="KW-1185">Reference proteome</keyword>
<proteinExistence type="predicted"/>
<comment type="caution">
    <text evidence="1">The sequence shown here is derived from an EMBL/GenBank/DDBJ whole genome shotgun (WGS) entry which is preliminary data.</text>
</comment>
<sequence length="445" mass="49894">MPTKPSEERPKLPTAKWGAACAACATAKAKCIRSNETPGCKCDRRTAQIEERLNGLVSLLQASGELPHQGQGQQDESTPDDYEESNFSPSQLTESPMTNATLNQPQKLQQPKEWFIPPTYNSFGQPNCICRPAPGEAAPPPDTDDVALEMYKSQLQPLYPFVIIPRDVTAAQLGAARPFLMSSIRMVTSFRSLRSMRAQMHALIKHLTDYMLIRSERSMDLLLALSISLIGELGLNRHPIIHEGTRVMAAQPPAPSARSNEERRAFIGVWFLVSSMATVFGRIDAMRYTSYVKECVSVLERDMEYETDITLVFLVRVQHLTQRISELNPRDNTIEEFSSIPKAPTAVYISAFQNELDELRAKLPQHLRNDHIITMYFNTARLRLFEPPVVDKEFISSLAEAFTLNVGGNGTPLDRLYNTSAALTGWFETWFAVPMGPTRGPKAYR</sequence>
<gene>
    <name evidence="1" type="ORF">NQ176_g9576</name>
</gene>
<accession>A0ACC1MMV4</accession>
<organism evidence="1 2">
    <name type="scientific">Zarea fungicola</name>
    <dbReference type="NCBI Taxonomy" id="93591"/>
    <lineage>
        <taxon>Eukaryota</taxon>
        <taxon>Fungi</taxon>
        <taxon>Dikarya</taxon>
        <taxon>Ascomycota</taxon>
        <taxon>Pezizomycotina</taxon>
        <taxon>Sordariomycetes</taxon>
        <taxon>Hypocreomycetidae</taxon>
        <taxon>Hypocreales</taxon>
        <taxon>Cordycipitaceae</taxon>
        <taxon>Zarea</taxon>
    </lineage>
</organism>
<reference evidence="1" key="1">
    <citation type="submission" date="2022-08" db="EMBL/GenBank/DDBJ databases">
        <title>Genome Sequence of Lecanicillium fungicola.</title>
        <authorList>
            <person name="Buettner E."/>
        </authorList>
    </citation>
    <scope>NUCLEOTIDE SEQUENCE</scope>
    <source>
        <strain evidence="1">Babe33</strain>
    </source>
</reference>
<dbReference type="EMBL" id="JANJQO010002238">
    <property type="protein sequence ID" value="KAJ2967614.1"/>
    <property type="molecule type" value="Genomic_DNA"/>
</dbReference>
<evidence type="ECO:0000313" key="1">
    <source>
        <dbReference type="EMBL" id="KAJ2967614.1"/>
    </source>
</evidence>
<dbReference type="Proteomes" id="UP001143910">
    <property type="component" value="Unassembled WGS sequence"/>
</dbReference>
<evidence type="ECO:0000313" key="2">
    <source>
        <dbReference type="Proteomes" id="UP001143910"/>
    </source>
</evidence>
<name>A0ACC1MMV4_9HYPO</name>